<dbReference type="HOGENOM" id="CLU_152331_0_0_1"/>
<dbReference type="PaxDb" id="2903-EOD13047"/>
<protein>
    <submittedName>
        <fullName evidence="2">Uncharacterized protein</fullName>
    </submittedName>
</protein>
<evidence type="ECO:0000313" key="2">
    <source>
        <dbReference type="EnsemblProtists" id="EOD13047"/>
    </source>
</evidence>
<dbReference type="EnsemblProtists" id="EOD13047">
    <property type="protein sequence ID" value="EOD13047"/>
    <property type="gene ID" value="EMIHUDRAFT_459610"/>
</dbReference>
<sequence>MRSTSSKCAGTTSGATDESDACPRALGQRCGSGAASSCSGMTLWRRCFGLLFRAVVDHVARRGRRRGGGGGGDHRRCTVSGGRGGRGPCGAAERGRHVVAGFLAVGSSARLSRLDRARRRARWCPGHAFSRLHDLVRYNTH</sequence>
<dbReference type="AlphaFoldDB" id="A0A0D3IP62"/>
<dbReference type="Proteomes" id="UP000013827">
    <property type="component" value="Unassembled WGS sequence"/>
</dbReference>
<organism evidence="2 3">
    <name type="scientific">Emiliania huxleyi (strain CCMP1516)</name>
    <dbReference type="NCBI Taxonomy" id="280463"/>
    <lineage>
        <taxon>Eukaryota</taxon>
        <taxon>Haptista</taxon>
        <taxon>Haptophyta</taxon>
        <taxon>Prymnesiophyceae</taxon>
        <taxon>Isochrysidales</taxon>
        <taxon>Noelaerhabdaceae</taxon>
        <taxon>Emiliania</taxon>
    </lineage>
</organism>
<feature type="region of interest" description="Disordered" evidence="1">
    <location>
        <begin position="1"/>
        <end position="20"/>
    </location>
</feature>
<dbReference type="GeneID" id="17259194"/>
<keyword evidence="3" id="KW-1185">Reference proteome</keyword>
<feature type="region of interest" description="Disordered" evidence="1">
    <location>
        <begin position="63"/>
        <end position="89"/>
    </location>
</feature>
<accession>A0A0D3IP62</accession>
<dbReference type="KEGG" id="ehx:EMIHUDRAFT_459610"/>
<feature type="compositionally biased region" description="Polar residues" evidence="1">
    <location>
        <begin position="1"/>
        <end position="16"/>
    </location>
</feature>
<evidence type="ECO:0000256" key="1">
    <source>
        <dbReference type="SAM" id="MobiDB-lite"/>
    </source>
</evidence>
<reference evidence="3" key="1">
    <citation type="journal article" date="2013" name="Nature">
        <title>Pan genome of the phytoplankton Emiliania underpins its global distribution.</title>
        <authorList>
            <person name="Read B.A."/>
            <person name="Kegel J."/>
            <person name="Klute M.J."/>
            <person name="Kuo A."/>
            <person name="Lefebvre S.C."/>
            <person name="Maumus F."/>
            <person name="Mayer C."/>
            <person name="Miller J."/>
            <person name="Monier A."/>
            <person name="Salamov A."/>
            <person name="Young J."/>
            <person name="Aguilar M."/>
            <person name="Claverie J.M."/>
            <person name="Frickenhaus S."/>
            <person name="Gonzalez K."/>
            <person name="Herman E.K."/>
            <person name="Lin Y.C."/>
            <person name="Napier J."/>
            <person name="Ogata H."/>
            <person name="Sarno A.F."/>
            <person name="Shmutz J."/>
            <person name="Schroeder D."/>
            <person name="de Vargas C."/>
            <person name="Verret F."/>
            <person name="von Dassow P."/>
            <person name="Valentin K."/>
            <person name="Van de Peer Y."/>
            <person name="Wheeler G."/>
            <person name="Dacks J.B."/>
            <person name="Delwiche C.F."/>
            <person name="Dyhrman S.T."/>
            <person name="Glockner G."/>
            <person name="John U."/>
            <person name="Richards T."/>
            <person name="Worden A.Z."/>
            <person name="Zhang X."/>
            <person name="Grigoriev I.V."/>
            <person name="Allen A.E."/>
            <person name="Bidle K."/>
            <person name="Borodovsky M."/>
            <person name="Bowler C."/>
            <person name="Brownlee C."/>
            <person name="Cock J.M."/>
            <person name="Elias M."/>
            <person name="Gladyshev V.N."/>
            <person name="Groth M."/>
            <person name="Guda C."/>
            <person name="Hadaegh A."/>
            <person name="Iglesias-Rodriguez M.D."/>
            <person name="Jenkins J."/>
            <person name="Jones B.M."/>
            <person name="Lawson T."/>
            <person name="Leese F."/>
            <person name="Lindquist E."/>
            <person name="Lobanov A."/>
            <person name="Lomsadze A."/>
            <person name="Malik S.B."/>
            <person name="Marsh M.E."/>
            <person name="Mackinder L."/>
            <person name="Mock T."/>
            <person name="Mueller-Roeber B."/>
            <person name="Pagarete A."/>
            <person name="Parker M."/>
            <person name="Probert I."/>
            <person name="Quesneville H."/>
            <person name="Raines C."/>
            <person name="Rensing S.A."/>
            <person name="Riano-Pachon D.M."/>
            <person name="Richier S."/>
            <person name="Rokitta S."/>
            <person name="Shiraiwa Y."/>
            <person name="Soanes D.M."/>
            <person name="van der Giezen M."/>
            <person name="Wahlund T.M."/>
            <person name="Williams B."/>
            <person name="Wilson W."/>
            <person name="Wolfe G."/>
            <person name="Wurch L.L."/>
        </authorList>
    </citation>
    <scope>NUCLEOTIDE SEQUENCE</scope>
</reference>
<proteinExistence type="predicted"/>
<evidence type="ECO:0000313" key="3">
    <source>
        <dbReference type="Proteomes" id="UP000013827"/>
    </source>
</evidence>
<dbReference type="RefSeq" id="XP_005765476.1">
    <property type="nucleotide sequence ID" value="XM_005765419.1"/>
</dbReference>
<name>A0A0D3IP62_EMIH1</name>
<reference evidence="2" key="2">
    <citation type="submission" date="2024-10" db="UniProtKB">
        <authorList>
            <consortium name="EnsemblProtists"/>
        </authorList>
    </citation>
    <scope>IDENTIFICATION</scope>
</reference>